<dbReference type="SUPFAM" id="SSF46938">
    <property type="entry name" value="CRAL/TRIO N-terminal domain"/>
    <property type="match status" value="1"/>
</dbReference>
<comment type="caution">
    <text evidence="2">The sequence shown here is derived from an EMBL/GenBank/DDBJ whole genome shotgun (WGS) entry which is preliminary data.</text>
</comment>
<dbReference type="GO" id="GO:0008526">
    <property type="term" value="F:phosphatidylinositol transfer activity"/>
    <property type="evidence" value="ECO:0007669"/>
    <property type="project" value="TreeGrafter"/>
</dbReference>
<dbReference type="Proteomes" id="UP000015453">
    <property type="component" value="Unassembled WGS sequence"/>
</dbReference>
<evidence type="ECO:0000313" key="2">
    <source>
        <dbReference type="EMBL" id="EPS69254.1"/>
    </source>
</evidence>
<proteinExistence type="predicted"/>
<dbReference type="CDD" id="cd00170">
    <property type="entry name" value="SEC14"/>
    <property type="match status" value="1"/>
</dbReference>
<sequence length="261" mass="30468">MMMSFGLKKSSSSALTQQDRIDEVRELIGPQPPKLSAFCTDAMISRYLRARSWNVKKAVKMLQSTLKWRSEYKPDEIRWEEVAEEAATGKIYQWNYQDRQGRPVLIMRPRCQNSNSVKAQIKCLVYFMEKAISDLRGGTEQIVWLVDFNGFNLAHVSINASRETAYVLQEHYPERLALAILYDPPKIFQPLWKVSKPFLDSKTVEKVKFVHSDDPNTSNILEEVFEMERLESAFGGKDCSVFEIDKYAERMREYDNNRRED</sequence>
<dbReference type="PANTHER" id="PTHR45824:SF6">
    <property type="entry name" value="F16L1.9 PROTEIN"/>
    <property type="match status" value="1"/>
</dbReference>
<dbReference type="Pfam" id="PF00650">
    <property type="entry name" value="CRAL_TRIO"/>
    <property type="match status" value="1"/>
</dbReference>
<gene>
    <name evidence="2" type="ORF">M569_05512</name>
</gene>
<name>S8CPY1_9LAMI</name>
<dbReference type="OrthoDB" id="75724at2759"/>
<dbReference type="InterPro" id="IPR036865">
    <property type="entry name" value="CRAL-TRIO_dom_sf"/>
</dbReference>
<dbReference type="AlphaFoldDB" id="S8CPY1"/>
<organism evidence="2 3">
    <name type="scientific">Genlisea aurea</name>
    <dbReference type="NCBI Taxonomy" id="192259"/>
    <lineage>
        <taxon>Eukaryota</taxon>
        <taxon>Viridiplantae</taxon>
        <taxon>Streptophyta</taxon>
        <taxon>Embryophyta</taxon>
        <taxon>Tracheophyta</taxon>
        <taxon>Spermatophyta</taxon>
        <taxon>Magnoliopsida</taxon>
        <taxon>eudicotyledons</taxon>
        <taxon>Gunneridae</taxon>
        <taxon>Pentapetalae</taxon>
        <taxon>asterids</taxon>
        <taxon>lamiids</taxon>
        <taxon>Lamiales</taxon>
        <taxon>Lentibulariaceae</taxon>
        <taxon>Genlisea</taxon>
    </lineage>
</organism>
<keyword evidence="3" id="KW-1185">Reference proteome</keyword>
<dbReference type="SMART" id="SM01100">
    <property type="entry name" value="CRAL_TRIO_N"/>
    <property type="match status" value="1"/>
</dbReference>
<accession>S8CPY1</accession>
<dbReference type="EMBL" id="AUSU01002207">
    <property type="protein sequence ID" value="EPS69254.1"/>
    <property type="molecule type" value="Genomic_DNA"/>
</dbReference>
<dbReference type="SUPFAM" id="SSF52087">
    <property type="entry name" value="CRAL/TRIO domain"/>
    <property type="match status" value="1"/>
</dbReference>
<dbReference type="InterPro" id="IPR011074">
    <property type="entry name" value="CRAL/TRIO_N_dom"/>
</dbReference>
<reference evidence="2 3" key="1">
    <citation type="journal article" date="2013" name="BMC Genomics">
        <title>The miniature genome of a carnivorous plant Genlisea aurea contains a low number of genes and short non-coding sequences.</title>
        <authorList>
            <person name="Leushkin E.V."/>
            <person name="Sutormin R.A."/>
            <person name="Nabieva E.R."/>
            <person name="Penin A.A."/>
            <person name="Kondrashov A.S."/>
            <person name="Logacheva M.D."/>
        </authorList>
    </citation>
    <scope>NUCLEOTIDE SEQUENCE [LARGE SCALE GENOMIC DNA]</scope>
</reference>
<dbReference type="PANTHER" id="PTHR45824">
    <property type="entry name" value="GH16843P"/>
    <property type="match status" value="1"/>
</dbReference>
<dbReference type="InterPro" id="IPR001251">
    <property type="entry name" value="CRAL-TRIO_dom"/>
</dbReference>
<evidence type="ECO:0000259" key="1">
    <source>
        <dbReference type="PROSITE" id="PS50191"/>
    </source>
</evidence>
<dbReference type="Pfam" id="PF03765">
    <property type="entry name" value="CRAL_TRIO_N"/>
    <property type="match status" value="1"/>
</dbReference>
<dbReference type="Gene3D" id="3.40.525.10">
    <property type="entry name" value="CRAL-TRIO lipid binding domain"/>
    <property type="match status" value="1"/>
</dbReference>
<feature type="domain" description="CRAL-TRIO" evidence="1">
    <location>
        <begin position="79"/>
        <end position="242"/>
    </location>
</feature>
<dbReference type="InterPro" id="IPR036273">
    <property type="entry name" value="CRAL/TRIO_N_dom_sf"/>
</dbReference>
<dbReference type="SMART" id="SM00516">
    <property type="entry name" value="SEC14"/>
    <property type="match status" value="1"/>
</dbReference>
<dbReference type="InterPro" id="IPR052578">
    <property type="entry name" value="PI_Transfer_CRAL-TRIO"/>
</dbReference>
<protein>
    <recommendedName>
        <fullName evidence="1">CRAL-TRIO domain-containing protein</fullName>
    </recommendedName>
</protein>
<evidence type="ECO:0000313" key="3">
    <source>
        <dbReference type="Proteomes" id="UP000015453"/>
    </source>
</evidence>
<dbReference type="PROSITE" id="PS50191">
    <property type="entry name" value="CRAL_TRIO"/>
    <property type="match status" value="1"/>
</dbReference>